<dbReference type="SUPFAM" id="SSF50729">
    <property type="entry name" value="PH domain-like"/>
    <property type="match status" value="1"/>
</dbReference>
<dbReference type="AlphaFoldDB" id="A0A443RPK1"/>
<feature type="domain" description="PH" evidence="2">
    <location>
        <begin position="19"/>
        <end position="121"/>
    </location>
</feature>
<feature type="region of interest" description="Disordered" evidence="1">
    <location>
        <begin position="416"/>
        <end position="440"/>
    </location>
</feature>
<proteinExistence type="predicted"/>
<gene>
    <name evidence="3" type="ORF">B4U79_17714</name>
</gene>
<sequence>MIQNQQEQCTIPSPSTLKNPTLSGTLKKQLPRSWWRLCNTWKNRLCILQDTKIFYYESELSKGCDKTSGVINLDHFDICEEVVKDSKNSANVFVIYSSAHSVIDSREEMNKWIESVRKAIRQAKRKSGSTKRKSERNSLKEETDKEDPDLNLDELAVDETLMNATKGRPKGPKGRRPPIRKSMQPQSSVEKVNGKDSRRRANSMGAFPENIPEEDEENDTSASSESRKSRSLHSLNQDNDGNEEEAKRLENTDENEQINTQSALKDAPSKLIYKQKQISPLIQELQQRYVLPQNKNRSISENDRDSVTQEEITVDSKRGINKNVKDMNSMLGDLKSNITEIEIDIHSVRTEIKKIHEKLNETREDQFEEKINEKMKKLEELQSNAMSAINDANKAKEEYNSLINECRLLIQELKTTNNSTEEKSEENVTRSELVDIASTE</sequence>
<dbReference type="Proteomes" id="UP000285301">
    <property type="component" value="Unassembled WGS sequence"/>
</dbReference>
<reference evidence="3 4" key="1">
    <citation type="journal article" date="2018" name="Gigascience">
        <title>Genomes of trombidid mites reveal novel predicted allergens and laterally-transferred genes associated with secondary metabolism.</title>
        <authorList>
            <person name="Dong X."/>
            <person name="Chaisiri K."/>
            <person name="Xia D."/>
            <person name="Armstrong S.D."/>
            <person name="Fang Y."/>
            <person name="Donnelly M.J."/>
            <person name="Kadowaki T."/>
            <person name="McGarry J.W."/>
            <person name="Darby A.C."/>
            <person name="Makepeace B.L."/>
        </authorList>
    </citation>
    <scope>NUCLEOTIDE SEQUENCE [LARGE SCALE GENOMIC DNA]</scope>
    <source>
        <strain evidence="3">UoL-WK</strain>
    </source>
</reference>
<evidence type="ECO:0000259" key="2">
    <source>
        <dbReference type="PROSITE" id="PS50003"/>
    </source>
</evidence>
<dbReference type="InterPro" id="IPR001849">
    <property type="entry name" value="PH_domain"/>
</dbReference>
<keyword evidence="4" id="KW-1185">Reference proteome</keyword>
<evidence type="ECO:0000313" key="3">
    <source>
        <dbReference type="EMBL" id="RWS17205.1"/>
    </source>
</evidence>
<dbReference type="OrthoDB" id="6358316at2759"/>
<evidence type="ECO:0000313" key="4">
    <source>
        <dbReference type="Proteomes" id="UP000285301"/>
    </source>
</evidence>
<feature type="compositionally biased region" description="Basic residues" evidence="1">
    <location>
        <begin position="167"/>
        <end position="179"/>
    </location>
</feature>
<dbReference type="EMBL" id="NCKU01000109">
    <property type="protein sequence ID" value="RWS17205.1"/>
    <property type="molecule type" value="Genomic_DNA"/>
</dbReference>
<feature type="region of interest" description="Disordered" evidence="1">
    <location>
        <begin position="123"/>
        <end position="263"/>
    </location>
</feature>
<feature type="compositionally biased region" description="Acidic residues" evidence="1">
    <location>
        <begin position="144"/>
        <end position="157"/>
    </location>
</feature>
<feature type="compositionally biased region" description="Basic residues" evidence="1">
    <location>
        <begin position="123"/>
        <end position="134"/>
    </location>
</feature>
<dbReference type="Pfam" id="PF00169">
    <property type="entry name" value="PH"/>
    <property type="match status" value="1"/>
</dbReference>
<evidence type="ECO:0000256" key="1">
    <source>
        <dbReference type="SAM" id="MobiDB-lite"/>
    </source>
</evidence>
<comment type="caution">
    <text evidence="3">The sequence shown here is derived from an EMBL/GenBank/DDBJ whole genome shotgun (WGS) entry which is preliminary data.</text>
</comment>
<dbReference type="SMART" id="SM00233">
    <property type="entry name" value="PH"/>
    <property type="match status" value="1"/>
</dbReference>
<feature type="compositionally biased region" description="Basic and acidic residues" evidence="1">
    <location>
        <begin position="420"/>
        <end position="433"/>
    </location>
</feature>
<dbReference type="PROSITE" id="PS50003">
    <property type="entry name" value="PH_DOMAIN"/>
    <property type="match status" value="1"/>
</dbReference>
<dbReference type="Gene3D" id="2.30.29.30">
    <property type="entry name" value="Pleckstrin-homology domain (PH domain)/Phosphotyrosine-binding domain (PTB)"/>
    <property type="match status" value="1"/>
</dbReference>
<accession>A0A443RPK1</accession>
<organism evidence="3 4">
    <name type="scientific">Dinothrombium tinctorium</name>
    <dbReference type="NCBI Taxonomy" id="1965070"/>
    <lineage>
        <taxon>Eukaryota</taxon>
        <taxon>Metazoa</taxon>
        <taxon>Ecdysozoa</taxon>
        <taxon>Arthropoda</taxon>
        <taxon>Chelicerata</taxon>
        <taxon>Arachnida</taxon>
        <taxon>Acari</taxon>
        <taxon>Acariformes</taxon>
        <taxon>Trombidiformes</taxon>
        <taxon>Prostigmata</taxon>
        <taxon>Anystina</taxon>
        <taxon>Parasitengona</taxon>
        <taxon>Trombidioidea</taxon>
        <taxon>Trombidiidae</taxon>
        <taxon>Dinothrombium</taxon>
    </lineage>
</organism>
<protein>
    <submittedName>
        <fullName evidence="3">Pleckstrin domain-containing family O member 1-like protein</fullName>
    </submittedName>
</protein>
<dbReference type="InterPro" id="IPR011993">
    <property type="entry name" value="PH-like_dom_sf"/>
</dbReference>
<name>A0A443RPK1_9ACAR</name>